<dbReference type="AlphaFoldDB" id="A0A7X6B887"/>
<dbReference type="RefSeq" id="WP_167920980.1">
    <property type="nucleotide sequence ID" value="NZ_JAATIT010000002.1"/>
</dbReference>
<organism evidence="1 2">
    <name type="scientific">Sphingopyxis italica</name>
    <dbReference type="NCBI Taxonomy" id="1129133"/>
    <lineage>
        <taxon>Bacteria</taxon>
        <taxon>Pseudomonadati</taxon>
        <taxon>Pseudomonadota</taxon>
        <taxon>Alphaproteobacteria</taxon>
        <taxon>Sphingomonadales</taxon>
        <taxon>Sphingomonadaceae</taxon>
        <taxon>Sphingopyxis</taxon>
    </lineage>
</organism>
<dbReference type="Proteomes" id="UP000535078">
    <property type="component" value="Unassembled WGS sequence"/>
</dbReference>
<keyword evidence="2" id="KW-1185">Reference proteome</keyword>
<proteinExistence type="predicted"/>
<comment type="caution">
    <text evidence="1">The sequence shown here is derived from an EMBL/GenBank/DDBJ whole genome shotgun (WGS) entry which is preliminary data.</text>
</comment>
<dbReference type="Gene3D" id="3.40.50.300">
    <property type="entry name" value="P-loop containing nucleotide triphosphate hydrolases"/>
    <property type="match status" value="1"/>
</dbReference>
<dbReference type="EMBL" id="JAATIT010000002">
    <property type="protein sequence ID" value="NJB89495.1"/>
    <property type="molecule type" value="Genomic_DNA"/>
</dbReference>
<accession>A0A7X6B887</accession>
<gene>
    <name evidence="1" type="ORF">GGR90_001670</name>
</gene>
<reference evidence="1 2" key="1">
    <citation type="submission" date="2020-03" db="EMBL/GenBank/DDBJ databases">
        <title>Genomic Encyclopedia of Type Strains, Phase IV (KMG-IV): sequencing the most valuable type-strain genomes for metagenomic binning, comparative biology and taxonomic classification.</title>
        <authorList>
            <person name="Goeker M."/>
        </authorList>
    </citation>
    <scope>NUCLEOTIDE SEQUENCE [LARGE SCALE GENOMIC DNA]</scope>
    <source>
        <strain evidence="1 2">DSM 25229</strain>
    </source>
</reference>
<name>A0A7X6B887_9SPHN</name>
<dbReference type="InterPro" id="IPR027417">
    <property type="entry name" value="P-loop_NTPase"/>
</dbReference>
<protein>
    <recommendedName>
        <fullName evidence="3">CobQ/CobB/MinD/ParA nucleotide binding domain-containing protein</fullName>
    </recommendedName>
</protein>
<sequence length="250" mass="27511">MAMLASNADFTNPRTKRRPIVSFLGDKGGTGKSFGGRAATGWFAANGYQIAAFDADGRNGHLSRYYEQSIGVTRVTLRDPLGWTSLYNHWEQADDDSVIVVDYPGNIGAEMAQEAARMKRVAAALDRDLISIWVAAEEEDSIWLLETALQVADARHTVFWMNGRFGSDPSKFELWNGSQTRARFIGNGGIEAFLPVLPIFVRTKIARARAPFHDLSSAALGLTDQIDFDLWWSAVSMQLEPLVDLLGGPA</sequence>
<evidence type="ECO:0008006" key="3">
    <source>
        <dbReference type="Google" id="ProtNLM"/>
    </source>
</evidence>
<evidence type="ECO:0000313" key="2">
    <source>
        <dbReference type="Proteomes" id="UP000535078"/>
    </source>
</evidence>
<evidence type="ECO:0000313" key="1">
    <source>
        <dbReference type="EMBL" id="NJB89495.1"/>
    </source>
</evidence>
<dbReference type="SUPFAM" id="SSF52540">
    <property type="entry name" value="P-loop containing nucleoside triphosphate hydrolases"/>
    <property type="match status" value="1"/>
</dbReference>